<sequence length="128" mass="13834">SPYIAPISIQHIANTTPDIMALTLMQEFNFTSATATYFDTIDPYTFSTRNVYVSVPYSSYVGITGSRNYEAELLNESPSAQNASLGFAARYFDSNGSISKGINSSNPAIAMFSQLTHMAQTGLVRGPA</sequence>
<organism evidence="1">
    <name type="scientific">mine drainage metagenome</name>
    <dbReference type="NCBI Taxonomy" id="410659"/>
    <lineage>
        <taxon>unclassified sequences</taxon>
        <taxon>metagenomes</taxon>
        <taxon>ecological metagenomes</taxon>
    </lineage>
</organism>
<reference evidence="1" key="2">
    <citation type="journal article" date="2014" name="ISME J.">
        <title>Microbial stratification in low pH oxic and suboxic macroscopic growths along an acid mine drainage.</title>
        <authorList>
            <person name="Mendez-Garcia C."/>
            <person name="Mesa V."/>
            <person name="Sprenger R.R."/>
            <person name="Richter M."/>
            <person name="Diez M.S."/>
            <person name="Solano J."/>
            <person name="Bargiela R."/>
            <person name="Golyshina O.V."/>
            <person name="Manteca A."/>
            <person name="Ramos J.L."/>
            <person name="Gallego J.R."/>
            <person name="Llorente I."/>
            <person name="Martins Dos Santos V.A."/>
            <person name="Jensen O.N."/>
            <person name="Pelaez A.I."/>
            <person name="Sanchez J."/>
            <person name="Ferrer M."/>
        </authorList>
    </citation>
    <scope>NUCLEOTIDE SEQUENCE</scope>
</reference>
<dbReference type="EMBL" id="AUZZ01010244">
    <property type="protein sequence ID" value="EQD30418.1"/>
    <property type="molecule type" value="Genomic_DNA"/>
</dbReference>
<gene>
    <name evidence="1" type="ORF">B2A_14123</name>
</gene>
<evidence type="ECO:0000313" key="1">
    <source>
        <dbReference type="EMBL" id="EQD30418.1"/>
    </source>
</evidence>
<reference evidence="1" key="1">
    <citation type="submission" date="2013-08" db="EMBL/GenBank/DDBJ databases">
        <authorList>
            <person name="Mendez C."/>
            <person name="Richter M."/>
            <person name="Ferrer M."/>
            <person name="Sanchez J."/>
        </authorList>
    </citation>
    <scope>NUCLEOTIDE SEQUENCE</scope>
</reference>
<accession>T0YBC3</accession>
<feature type="non-terminal residue" evidence="1">
    <location>
        <position position="1"/>
    </location>
</feature>
<proteinExistence type="predicted"/>
<name>T0YBC3_9ZZZZ</name>
<comment type="caution">
    <text evidence="1">The sequence shown here is derived from an EMBL/GenBank/DDBJ whole genome shotgun (WGS) entry which is preliminary data.</text>
</comment>
<dbReference type="AlphaFoldDB" id="T0YBC3"/>
<protein>
    <submittedName>
        <fullName evidence="1">Cytochrome b/b6</fullName>
    </submittedName>
</protein>